<gene>
    <name evidence="2" type="ORF">JMJ56_20585</name>
</gene>
<accession>A0ABS1U6Y9</accession>
<organism evidence="2 3">
    <name type="scientific">Belnapia arida</name>
    <dbReference type="NCBI Taxonomy" id="2804533"/>
    <lineage>
        <taxon>Bacteria</taxon>
        <taxon>Pseudomonadati</taxon>
        <taxon>Pseudomonadota</taxon>
        <taxon>Alphaproteobacteria</taxon>
        <taxon>Acetobacterales</taxon>
        <taxon>Roseomonadaceae</taxon>
        <taxon>Belnapia</taxon>
    </lineage>
</organism>
<keyword evidence="3" id="KW-1185">Reference proteome</keyword>
<feature type="compositionally biased region" description="Low complexity" evidence="1">
    <location>
        <begin position="131"/>
        <end position="142"/>
    </location>
</feature>
<comment type="caution">
    <text evidence="2">The sequence shown here is derived from an EMBL/GenBank/DDBJ whole genome shotgun (WGS) entry which is preliminary data.</text>
</comment>
<name>A0ABS1U6Y9_9PROT</name>
<sequence length="189" mass="19455">MPMAIVADSSQWTGEYDHGSHAGPVVWGEFADRETLDSAAAKLQAEAWFRELQARAAPQGERPADNDQVITPDENPKGADARNLRQNFVGIGTASTSMLAAGIVIATGGAALPAVAAAAAAGAATLAVGETAGAAASPSDSGSRPEDSTKTEGPSLGIQAQTEDEKAEAQRFLQSQGARRVWIEDRKAA</sequence>
<dbReference type="EMBL" id="JAETWB010000013">
    <property type="protein sequence ID" value="MBL6080418.1"/>
    <property type="molecule type" value="Genomic_DNA"/>
</dbReference>
<proteinExistence type="predicted"/>
<evidence type="ECO:0000313" key="3">
    <source>
        <dbReference type="Proteomes" id="UP000660885"/>
    </source>
</evidence>
<evidence type="ECO:0008006" key="4">
    <source>
        <dbReference type="Google" id="ProtNLM"/>
    </source>
</evidence>
<evidence type="ECO:0000256" key="1">
    <source>
        <dbReference type="SAM" id="MobiDB-lite"/>
    </source>
</evidence>
<feature type="region of interest" description="Disordered" evidence="1">
    <location>
        <begin position="55"/>
        <end position="82"/>
    </location>
</feature>
<dbReference type="Proteomes" id="UP000660885">
    <property type="component" value="Unassembled WGS sequence"/>
</dbReference>
<reference evidence="2 3" key="1">
    <citation type="submission" date="2021-01" db="EMBL/GenBank/DDBJ databases">
        <title>Belnapia mucosa sp. nov. and Belnapia arida sp. nov., isolated from the Tabernas Desert (Almeria, Spain).</title>
        <authorList>
            <person name="Molina-Menor E."/>
            <person name="Vidal-Verdu A."/>
            <person name="Calonge A."/>
            <person name="Satari L."/>
            <person name="Pereto J."/>
            <person name="Porcar M."/>
        </authorList>
    </citation>
    <scope>NUCLEOTIDE SEQUENCE [LARGE SCALE GENOMIC DNA]</scope>
    <source>
        <strain evidence="2 3">T18</strain>
    </source>
</reference>
<feature type="region of interest" description="Disordered" evidence="1">
    <location>
        <begin position="131"/>
        <end position="176"/>
    </location>
</feature>
<dbReference type="RefSeq" id="WP_202833648.1">
    <property type="nucleotide sequence ID" value="NZ_JAETWB010000013.1"/>
</dbReference>
<protein>
    <recommendedName>
        <fullName evidence="4">SPOR domain-containing protein</fullName>
    </recommendedName>
</protein>
<evidence type="ECO:0000313" key="2">
    <source>
        <dbReference type="EMBL" id="MBL6080418.1"/>
    </source>
</evidence>